<feature type="transmembrane region" description="Helical" evidence="1">
    <location>
        <begin position="51"/>
        <end position="68"/>
    </location>
</feature>
<dbReference type="EMBL" id="CP015060">
    <property type="protein sequence ID" value="QGN17577.1"/>
    <property type="molecule type" value="Genomic_DNA"/>
</dbReference>
<sequence length="193" mass="22424">MLKKELHTVDIESALHDDIQDGEYPMSMLGKDIHKRFFFHIMSQHTRIRDISIVFLVATFLTCVLYIANPTNQKVLNGGVLVYSVSFIGSIAMWAIVHFGRFSPSLLANPDDAIFFLKLGNRELTWDQIAKIMNQYFYDQGIWHSNTYFYDGEDAHKFYMKIPSLCSDPAVRQFIGMAQESQHVQFNERYHES</sequence>
<feature type="transmembrane region" description="Helical" evidence="1">
    <location>
        <begin position="80"/>
        <end position="97"/>
    </location>
</feature>
<name>A0ABX6F0P8_KLUMA</name>
<keyword evidence="1" id="KW-0472">Membrane</keyword>
<keyword evidence="1" id="KW-1133">Transmembrane helix</keyword>
<evidence type="ECO:0000256" key="1">
    <source>
        <dbReference type="SAM" id="Phobius"/>
    </source>
</evidence>
<reference evidence="2 3" key="1">
    <citation type="submission" date="2016-03" db="EMBL/GenBank/DDBJ databases">
        <title>How can Kluyveromyces marxianus grow so fast - potential evolutionary course in Saccharomyces Complex revealed by comparative genomics.</title>
        <authorList>
            <person name="Mo W."/>
            <person name="Lu W."/>
            <person name="Yang X."/>
            <person name="Qi J."/>
            <person name="Lv H."/>
        </authorList>
    </citation>
    <scope>NUCLEOTIDE SEQUENCE [LARGE SCALE GENOMIC DNA]</scope>
    <source>
        <strain evidence="2 3">FIM1</strain>
    </source>
</reference>
<dbReference type="Pfam" id="PF00674">
    <property type="entry name" value="DUP"/>
    <property type="match status" value="1"/>
</dbReference>
<gene>
    <name evidence="2" type="primary">PRM9</name>
    <name evidence="2" type="ORF">FIM1_4783</name>
</gene>
<protein>
    <submittedName>
        <fullName evidence="2">Protein MST28</fullName>
    </submittedName>
</protein>
<dbReference type="InterPro" id="IPR001142">
    <property type="entry name" value="DUP/COS"/>
</dbReference>
<evidence type="ECO:0000313" key="2">
    <source>
        <dbReference type="EMBL" id="QGN17577.1"/>
    </source>
</evidence>
<evidence type="ECO:0000313" key="3">
    <source>
        <dbReference type="Proteomes" id="UP000422736"/>
    </source>
</evidence>
<organism evidence="2 3">
    <name type="scientific">Kluyveromyces marxianus</name>
    <name type="common">Yeast</name>
    <name type="synonym">Candida kefyr</name>
    <dbReference type="NCBI Taxonomy" id="4911"/>
    <lineage>
        <taxon>Eukaryota</taxon>
        <taxon>Fungi</taxon>
        <taxon>Dikarya</taxon>
        <taxon>Ascomycota</taxon>
        <taxon>Saccharomycotina</taxon>
        <taxon>Saccharomycetes</taxon>
        <taxon>Saccharomycetales</taxon>
        <taxon>Saccharomycetaceae</taxon>
        <taxon>Kluyveromyces</taxon>
    </lineage>
</organism>
<keyword evidence="1" id="KW-0812">Transmembrane</keyword>
<proteinExistence type="predicted"/>
<keyword evidence="3" id="KW-1185">Reference proteome</keyword>
<accession>A0ABX6F0P8</accession>
<dbReference type="Proteomes" id="UP000422736">
    <property type="component" value="Chromosome 8"/>
</dbReference>